<gene>
    <name evidence="1" type="ORF">GXW78_00005</name>
</gene>
<protein>
    <submittedName>
        <fullName evidence="1">Uncharacterized protein</fullName>
    </submittedName>
</protein>
<reference evidence="2" key="1">
    <citation type="journal article" date="2021" name="Syst. Appl. Microbiol.">
        <title>Roseomonas hellenica sp. nov., isolated from roots of wild-growing Alkanna tinctoria.</title>
        <authorList>
            <person name="Rat A."/>
            <person name="Naranjo H.D."/>
            <person name="Lebbe L."/>
            <person name="Cnockaert M."/>
            <person name="Krigas N."/>
            <person name="Grigoriadou K."/>
            <person name="Maloupa E."/>
            <person name="Willems A."/>
        </authorList>
    </citation>
    <scope>NUCLEOTIDE SEQUENCE [LARGE SCALE GENOMIC DNA]</scope>
    <source>
        <strain evidence="2">LMG 31159</strain>
    </source>
</reference>
<sequence length="163" mass="18441">MDIIVVAVAVAGGSTLALTRKHRKQSMRREIDGNLLPLHHHFGMDGEQDLALRSVALLMPTPRQLPCGLEHPSLLRSLRRQHPGRSHRAQQFRPISIGTSLKIISLPEQNPIGERDPTLHRDTHGKDLYGSFAEEALRRDELPSLLDGRQLETRLTDLHRQVR</sequence>
<dbReference type="Proteomes" id="UP000698752">
    <property type="component" value="Unassembled WGS sequence"/>
</dbReference>
<evidence type="ECO:0000313" key="1">
    <source>
        <dbReference type="EMBL" id="MBR0648030.1"/>
    </source>
</evidence>
<name>A0ABS5EAH0_9PROT</name>
<organism evidence="1 2">
    <name type="scientific">Neoroseomonas terrae</name>
    <dbReference type="NCBI Taxonomy" id="424799"/>
    <lineage>
        <taxon>Bacteria</taxon>
        <taxon>Pseudomonadati</taxon>
        <taxon>Pseudomonadota</taxon>
        <taxon>Alphaproteobacteria</taxon>
        <taxon>Acetobacterales</taxon>
        <taxon>Acetobacteraceae</taxon>
        <taxon>Neoroseomonas</taxon>
    </lineage>
</organism>
<dbReference type="RefSeq" id="WP_211864944.1">
    <property type="nucleotide sequence ID" value="NZ_JAAEDI010000001.1"/>
</dbReference>
<feature type="non-terminal residue" evidence="1">
    <location>
        <position position="163"/>
    </location>
</feature>
<evidence type="ECO:0000313" key="2">
    <source>
        <dbReference type="Proteomes" id="UP000698752"/>
    </source>
</evidence>
<keyword evidence="2" id="KW-1185">Reference proteome</keyword>
<comment type="caution">
    <text evidence="1">The sequence shown here is derived from an EMBL/GenBank/DDBJ whole genome shotgun (WGS) entry which is preliminary data.</text>
</comment>
<accession>A0ABS5EAH0</accession>
<proteinExistence type="predicted"/>
<dbReference type="EMBL" id="JAAEDI010000001">
    <property type="protein sequence ID" value="MBR0648030.1"/>
    <property type="molecule type" value="Genomic_DNA"/>
</dbReference>